<dbReference type="EMBL" id="UYRR01038309">
    <property type="protein sequence ID" value="VDK73229.1"/>
    <property type="molecule type" value="Genomic_DNA"/>
</dbReference>
<name>A0A3P6SPU1_ANISI</name>
<sequence length="104" mass="11614">MYLQNTVALWAVLLSSTYFLRSVNLQSDLSAWSSTAMGVSYVFGATTGFFIVERLPRRTLILIFATVGNLLLTLYVLCAVLNPFWESTKYGCVVAFLTFGYVYG</sequence>
<gene>
    <name evidence="6" type="ORF">ASIM_LOCUS19942</name>
</gene>
<evidence type="ECO:0000256" key="4">
    <source>
        <dbReference type="ARBA" id="ARBA00023136"/>
    </source>
</evidence>
<organism evidence="6 7">
    <name type="scientific">Anisakis simplex</name>
    <name type="common">Herring worm</name>
    <dbReference type="NCBI Taxonomy" id="6269"/>
    <lineage>
        <taxon>Eukaryota</taxon>
        <taxon>Metazoa</taxon>
        <taxon>Ecdysozoa</taxon>
        <taxon>Nematoda</taxon>
        <taxon>Chromadorea</taxon>
        <taxon>Rhabditida</taxon>
        <taxon>Spirurina</taxon>
        <taxon>Ascaridomorpha</taxon>
        <taxon>Ascaridoidea</taxon>
        <taxon>Anisakidae</taxon>
        <taxon>Anisakis</taxon>
        <taxon>Anisakis simplex complex</taxon>
    </lineage>
</organism>
<evidence type="ECO:0000313" key="6">
    <source>
        <dbReference type="EMBL" id="VDK73229.1"/>
    </source>
</evidence>
<dbReference type="PANTHER" id="PTHR23503:SF29">
    <property type="entry name" value="MAJOR FACILITATOR SUPERFAMILY (MFS) PROFILE DOMAIN-CONTAINING PROTEIN"/>
    <property type="match status" value="1"/>
</dbReference>
<feature type="transmembrane region" description="Helical" evidence="5">
    <location>
        <begin position="59"/>
        <end position="82"/>
    </location>
</feature>
<dbReference type="InterPro" id="IPR045263">
    <property type="entry name" value="GLUT"/>
</dbReference>
<dbReference type="GO" id="GO:0016020">
    <property type="term" value="C:membrane"/>
    <property type="evidence" value="ECO:0007669"/>
    <property type="project" value="UniProtKB-SubCell"/>
</dbReference>
<evidence type="ECO:0000256" key="2">
    <source>
        <dbReference type="ARBA" id="ARBA00022692"/>
    </source>
</evidence>
<dbReference type="OrthoDB" id="4142200at2759"/>
<protein>
    <recommendedName>
        <fullName evidence="8">Major facilitator superfamily (MFS) profile domain-containing protein</fullName>
    </recommendedName>
</protein>
<dbReference type="InterPro" id="IPR005828">
    <property type="entry name" value="MFS_sugar_transport-like"/>
</dbReference>
<dbReference type="Proteomes" id="UP000267096">
    <property type="component" value="Unassembled WGS sequence"/>
</dbReference>
<dbReference type="Pfam" id="PF00083">
    <property type="entry name" value="Sugar_tr"/>
    <property type="match status" value="1"/>
</dbReference>
<comment type="subcellular location">
    <subcellularLocation>
        <location evidence="1">Membrane</location>
    </subcellularLocation>
</comment>
<dbReference type="InterPro" id="IPR036259">
    <property type="entry name" value="MFS_trans_sf"/>
</dbReference>
<evidence type="ECO:0000256" key="3">
    <source>
        <dbReference type="ARBA" id="ARBA00022989"/>
    </source>
</evidence>
<keyword evidence="3 5" id="KW-1133">Transmembrane helix</keyword>
<reference evidence="6 7" key="1">
    <citation type="submission" date="2018-11" db="EMBL/GenBank/DDBJ databases">
        <authorList>
            <consortium name="Pathogen Informatics"/>
        </authorList>
    </citation>
    <scope>NUCLEOTIDE SEQUENCE [LARGE SCALE GENOMIC DNA]</scope>
</reference>
<evidence type="ECO:0000313" key="7">
    <source>
        <dbReference type="Proteomes" id="UP000267096"/>
    </source>
</evidence>
<keyword evidence="7" id="KW-1185">Reference proteome</keyword>
<evidence type="ECO:0000256" key="1">
    <source>
        <dbReference type="ARBA" id="ARBA00004370"/>
    </source>
</evidence>
<keyword evidence="4 5" id="KW-0472">Membrane</keyword>
<dbReference type="PANTHER" id="PTHR23503">
    <property type="entry name" value="SOLUTE CARRIER FAMILY 2"/>
    <property type="match status" value="1"/>
</dbReference>
<feature type="transmembrane region" description="Helical" evidence="5">
    <location>
        <begin position="29"/>
        <end position="52"/>
    </location>
</feature>
<evidence type="ECO:0008006" key="8">
    <source>
        <dbReference type="Google" id="ProtNLM"/>
    </source>
</evidence>
<accession>A0A3P6SPU1</accession>
<dbReference type="Gene3D" id="1.20.1250.20">
    <property type="entry name" value="MFS general substrate transporter like domains"/>
    <property type="match status" value="1"/>
</dbReference>
<proteinExistence type="predicted"/>
<dbReference type="AlphaFoldDB" id="A0A3P6SPU1"/>
<dbReference type="GO" id="GO:0015149">
    <property type="term" value="F:hexose transmembrane transporter activity"/>
    <property type="evidence" value="ECO:0007669"/>
    <property type="project" value="TreeGrafter"/>
</dbReference>
<evidence type="ECO:0000256" key="5">
    <source>
        <dbReference type="SAM" id="Phobius"/>
    </source>
</evidence>
<keyword evidence="2 5" id="KW-0812">Transmembrane</keyword>
<dbReference type="SUPFAM" id="SSF103473">
    <property type="entry name" value="MFS general substrate transporter"/>
    <property type="match status" value="1"/>
</dbReference>